<feature type="compositionally biased region" description="Low complexity" evidence="1">
    <location>
        <begin position="275"/>
        <end position="284"/>
    </location>
</feature>
<evidence type="ECO:0000313" key="2">
    <source>
        <dbReference type="EMBL" id="CAE7710430.1"/>
    </source>
</evidence>
<reference evidence="2" key="1">
    <citation type="submission" date="2021-02" db="EMBL/GenBank/DDBJ databases">
        <authorList>
            <person name="Dougan E. K."/>
            <person name="Rhodes N."/>
            <person name="Thang M."/>
            <person name="Chan C."/>
        </authorList>
    </citation>
    <scope>NUCLEOTIDE SEQUENCE</scope>
</reference>
<accession>A0A812WZA2</accession>
<feature type="region of interest" description="Disordered" evidence="1">
    <location>
        <begin position="372"/>
        <end position="436"/>
    </location>
</feature>
<feature type="region of interest" description="Disordered" evidence="1">
    <location>
        <begin position="1"/>
        <end position="319"/>
    </location>
</feature>
<feature type="compositionally biased region" description="Basic and acidic residues" evidence="1">
    <location>
        <begin position="113"/>
        <end position="124"/>
    </location>
</feature>
<proteinExistence type="predicted"/>
<feature type="compositionally biased region" description="Basic and acidic residues" evidence="1">
    <location>
        <begin position="186"/>
        <end position="198"/>
    </location>
</feature>
<name>A0A812WZA2_9DINO</name>
<feature type="compositionally biased region" description="Low complexity" evidence="1">
    <location>
        <begin position="202"/>
        <end position="211"/>
    </location>
</feature>
<feature type="region of interest" description="Disordered" evidence="1">
    <location>
        <begin position="561"/>
        <end position="602"/>
    </location>
</feature>
<feature type="compositionally biased region" description="Basic and acidic residues" evidence="1">
    <location>
        <begin position="259"/>
        <end position="271"/>
    </location>
</feature>
<feature type="region of interest" description="Disordered" evidence="1">
    <location>
        <begin position="474"/>
        <end position="518"/>
    </location>
</feature>
<gene>
    <name evidence="2" type="ORF">SNEC2469_LOCUS20504</name>
</gene>
<feature type="compositionally biased region" description="Basic and acidic residues" evidence="1">
    <location>
        <begin position="508"/>
        <end position="518"/>
    </location>
</feature>
<evidence type="ECO:0000313" key="3">
    <source>
        <dbReference type="Proteomes" id="UP000601435"/>
    </source>
</evidence>
<feature type="non-terminal residue" evidence="2">
    <location>
        <position position="1"/>
    </location>
</feature>
<protein>
    <submittedName>
        <fullName evidence="2">Uncharacterized protein</fullName>
    </submittedName>
</protein>
<feature type="compositionally biased region" description="Low complexity" evidence="1">
    <location>
        <begin position="400"/>
        <end position="415"/>
    </location>
</feature>
<dbReference type="EMBL" id="CAJNJA010035721">
    <property type="protein sequence ID" value="CAE7710430.1"/>
    <property type="molecule type" value="Genomic_DNA"/>
</dbReference>
<sequence length="602" mass="64119">DQRQQSNRSNSREDFPGAEIRPVGQWLGHGMRAEAVEAEGSVPLREDSEASSQGIMSLPLEDLGLQSEDLASQRERGSGFTVNEDPSSGSVYAGIPALPLKRTSAPQAVPVTRETKDEKEESARSSRRSSVSSVVAESIEEIGMEPMAKDASYGRALSAEMVPPTSKQDSAEAGQGDSMPGAEPVTRQKKDEKEESARSSRRSSVSSSVAESIEEIGMEPVARGRALGRGLSVEMAPPTAKEGSAEAAQVGPLPGAEPVTREKKDEKESARSSRRSSVSSSVAESIEEIGTEPVTHQGHQDLMAPQHLPRTSGSQEPRVLSGIFADDLEEISVEPVFATGRIAQARMSNTQHKTSFSDRAFGAEMAAGLSLKQGGADEAQSSLAGVPPATREKKDENEGAAMISQRSSASSSVADAIEEISMEPEPATKRMSSDLLGHRQAASNGPLEQIFATQDSGASTLESVAKYDAGLIKSQQGRADRAGPSSRQEAITARSCSHSSSGASSTDMKCREPEPAPHKQDTCLQHAIFCVTRLCPRPKTMFELAMPLALYETQAAPGGCPNLGHPSSTNDTGFPTKLNVRQHHSGPRQQFRLDPKIHNYPV</sequence>
<organism evidence="2 3">
    <name type="scientific">Symbiodinium necroappetens</name>
    <dbReference type="NCBI Taxonomy" id="1628268"/>
    <lineage>
        <taxon>Eukaryota</taxon>
        <taxon>Sar</taxon>
        <taxon>Alveolata</taxon>
        <taxon>Dinophyceae</taxon>
        <taxon>Suessiales</taxon>
        <taxon>Symbiodiniaceae</taxon>
        <taxon>Symbiodinium</taxon>
    </lineage>
</organism>
<feature type="compositionally biased region" description="Low complexity" evidence="1">
    <location>
        <begin position="128"/>
        <end position="137"/>
    </location>
</feature>
<feature type="compositionally biased region" description="Low complexity" evidence="1">
    <location>
        <begin position="495"/>
        <end position="505"/>
    </location>
</feature>
<evidence type="ECO:0000256" key="1">
    <source>
        <dbReference type="SAM" id="MobiDB-lite"/>
    </source>
</evidence>
<comment type="caution">
    <text evidence="2">The sequence shown here is derived from an EMBL/GenBank/DDBJ whole genome shotgun (WGS) entry which is preliminary data.</text>
</comment>
<dbReference type="OrthoDB" id="441622at2759"/>
<keyword evidence="3" id="KW-1185">Reference proteome</keyword>
<feature type="compositionally biased region" description="Polar residues" evidence="1">
    <location>
        <begin position="80"/>
        <end position="90"/>
    </location>
</feature>
<feature type="compositionally biased region" description="Basic and acidic residues" evidence="1">
    <location>
        <begin position="591"/>
        <end position="602"/>
    </location>
</feature>
<dbReference type="Proteomes" id="UP000601435">
    <property type="component" value="Unassembled WGS sequence"/>
</dbReference>
<dbReference type="AlphaFoldDB" id="A0A812WZA2"/>